<evidence type="ECO:0000259" key="5">
    <source>
        <dbReference type="PROSITE" id="PS50931"/>
    </source>
</evidence>
<protein>
    <submittedName>
        <fullName evidence="6">LysR family transcriptional regulator</fullName>
    </submittedName>
</protein>
<dbReference type="EMBL" id="JABFDB010000004">
    <property type="protein sequence ID" value="NYZ19891.1"/>
    <property type="molecule type" value="Genomic_DNA"/>
</dbReference>
<dbReference type="Gene3D" id="1.10.10.10">
    <property type="entry name" value="Winged helix-like DNA-binding domain superfamily/Winged helix DNA-binding domain"/>
    <property type="match status" value="1"/>
</dbReference>
<name>A0ABX2T6S5_9PROT</name>
<dbReference type="Proteomes" id="UP000584642">
    <property type="component" value="Unassembled WGS sequence"/>
</dbReference>
<comment type="caution">
    <text evidence="6">The sequence shown here is derived from an EMBL/GenBank/DDBJ whole genome shotgun (WGS) entry which is preliminary data.</text>
</comment>
<dbReference type="InterPro" id="IPR036388">
    <property type="entry name" value="WH-like_DNA-bd_sf"/>
</dbReference>
<dbReference type="SUPFAM" id="SSF53850">
    <property type="entry name" value="Periplasmic binding protein-like II"/>
    <property type="match status" value="1"/>
</dbReference>
<keyword evidence="3" id="KW-0238">DNA-binding</keyword>
<gene>
    <name evidence="6" type="ORF">HND93_09215</name>
</gene>
<dbReference type="Pfam" id="PF00126">
    <property type="entry name" value="HTH_1"/>
    <property type="match status" value="1"/>
</dbReference>
<evidence type="ECO:0000256" key="3">
    <source>
        <dbReference type="ARBA" id="ARBA00023125"/>
    </source>
</evidence>
<evidence type="ECO:0000313" key="6">
    <source>
        <dbReference type="EMBL" id="NYZ19891.1"/>
    </source>
</evidence>
<evidence type="ECO:0000256" key="4">
    <source>
        <dbReference type="ARBA" id="ARBA00023163"/>
    </source>
</evidence>
<dbReference type="CDD" id="cd08474">
    <property type="entry name" value="PBP2_CrgA_like_5"/>
    <property type="match status" value="1"/>
</dbReference>
<accession>A0ABX2T6S5</accession>
<sequence length="301" mass="33205">MDDLDLRDLSAFAAVARHRNFRRAALEQRVSVSTLSERVRALEERLGLRLLNRTTRSVAPTEAGQRLLDRLAPALREVVEAVAQVRGAADDPSGRLRINAPPPAAQLVLAPLVAGFLERFPRVTLEVVTDSALIDIVAEGFDAGVRYEEHLAQDMIAVPLGPPERYVIVASPALLAAHGVPRTPEDLRDRPCLTTRFRSGRQLPWEFEKDGQTLRIQPEARLSSTLTALLIQAAIDGAGFFLAFEGHVRDVVADGRLVTVLDDWCPPFPGPFLYYPSRRQPPPALAAFVAYVAERRRSAGW</sequence>
<feature type="domain" description="HTH lysR-type" evidence="5">
    <location>
        <begin position="4"/>
        <end position="61"/>
    </location>
</feature>
<proteinExistence type="inferred from homology"/>
<dbReference type="PROSITE" id="PS50931">
    <property type="entry name" value="HTH_LYSR"/>
    <property type="match status" value="1"/>
</dbReference>
<keyword evidence="4" id="KW-0804">Transcription</keyword>
<dbReference type="InterPro" id="IPR000847">
    <property type="entry name" value="LysR_HTH_N"/>
</dbReference>
<evidence type="ECO:0000256" key="2">
    <source>
        <dbReference type="ARBA" id="ARBA00023015"/>
    </source>
</evidence>
<keyword evidence="7" id="KW-1185">Reference proteome</keyword>
<dbReference type="SUPFAM" id="SSF46785">
    <property type="entry name" value="Winged helix' DNA-binding domain"/>
    <property type="match status" value="1"/>
</dbReference>
<dbReference type="InterPro" id="IPR036390">
    <property type="entry name" value="WH_DNA-bd_sf"/>
</dbReference>
<reference evidence="6 7" key="1">
    <citation type="submission" date="2020-05" db="EMBL/GenBank/DDBJ databases">
        <title>Azospirillum oleiclasticum sp. nov, a nitrogen-fixing and heavy crude oil-emulsifying bacterium isolated from the crude oil of Yumen Oilfield.</title>
        <authorList>
            <person name="Wu D."/>
            <person name="Cai M."/>
            <person name="Zhang X."/>
        </authorList>
    </citation>
    <scope>NUCLEOTIDE SEQUENCE [LARGE SCALE GENOMIC DNA]</scope>
    <source>
        <strain evidence="6 7">ROY-1-1-2</strain>
    </source>
</reference>
<dbReference type="Pfam" id="PF03466">
    <property type="entry name" value="LysR_substrate"/>
    <property type="match status" value="1"/>
</dbReference>
<keyword evidence="2" id="KW-0805">Transcription regulation</keyword>
<dbReference type="RefSeq" id="WP_180281649.1">
    <property type="nucleotide sequence ID" value="NZ_JABFDB010000004.1"/>
</dbReference>
<evidence type="ECO:0000313" key="7">
    <source>
        <dbReference type="Proteomes" id="UP000584642"/>
    </source>
</evidence>
<dbReference type="PANTHER" id="PTHR30537:SF5">
    <property type="entry name" value="HTH-TYPE TRANSCRIPTIONAL ACTIVATOR TTDR-RELATED"/>
    <property type="match status" value="1"/>
</dbReference>
<organism evidence="6 7">
    <name type="scientific">Azospirillum oleiclasticum</name>
    <dbReference type="NCBI Taxonomy" id="2735135"/>
    <lineage>
        <taxon>Bacteria</taxon>
        <taxon>Pseudomonadati</taxon>
        <taxon>Pseudomonadota</taxon>
        <taxon>Alphaproteobacteria</taxon>
        <taxon>Rhodospirillales</taxon>
        <taxon>Azospirillaceae</taxon>
        <taxon>Azospirillum</taxon>
    </lineage>
</organism>
<dbReference type="Gene3D" id="3.40.190.290">
    <property type="match status" value="1"/>
</dbReference>
<dbReference type="PANTHER" id="PTHR30537">
    <property type="entry name" value="HTH-TYPE TRANSCRIPTIONAL REGULATOR"/>
    <property type="match status" value="1"/>
</dbReference>
<evidence type="ECO:0000256" key="1">
    <source>
        <dbReference type="ARBA" id="ARBA00009437"/>
    </source>
</evidence>
<comment type="similarity">
    <text evidence="1">Belongs to the LysR transcriptional regulatory family.</text>
</comment>
<dbReference type="InterPro" id="IPR058163">
    <property type="entry name" value="LysR-type_TF_proteobact-type"/>
</dbReference>
<dbReference type="InterPro" id="IPR005119">
    <property type="entry name" value="LysR_subst-bd"/>
</dbReference>